<comment type="similarity">
    <text evidence="1">Belongs to the iron-containing alcohol dehydrogenase family.</text>
</comment>
<dbReference type="Gene3D" id="3.40.50.1970">
    <property type="match status" value="1"/>
</dbReference>
<dbReference type="PANTHER" id="PTHR11496">
    <property type="entry name" value="ALCOHOL DEHYDROGENASE"/>
    <property type="match status" value="1"/>
</dbReference>
<feature type="domain" description="Alcohol dehydrogenase iron-type/glycerol dehydrogenase GldA" evidence="3">
    <location>
        <begin position="9"/>
        <end position="176"/>
    </location>
</feature>
<sequence length="380" mass="40968">MNVFKFVSPEIIFGPGTLSECGLSASQLGARRIFVVTDKGVQASGWLQQALENLSDNGLEYVVWKDVSPNPKDYEIYTGTHKYIANGCDSLLAIGGGSPIDAAKAVALLVSNGGELSDYEEIDSIRRPLPPMIAITSTAGSGSEVSQFSIILNAPEKRKMTLVSKSLIPYISIHDPELLATLDTKVMIYSGVHVLTHAIEAYVSRVATPLSDLNALNAIKLVADTLRLVKNGSRSKEVHGCLAMANLHAGLAFSNAILGAVHAMTHQISGWLDIPAGVVDAVLLPHVVEFNLPANQLKYARVAEAMGEKVTSVDDGAKKVIGAFKNLFAELELPDKLSQLGINSKLYPILAQNIIRDVCLVTNPRKIQMNNITEILRRAY</sequence>
<dbReference type="InterPro" id="IPR001670">
    <property type="entry name" value="ADH_Fe/GldA"/>
</dbReference>
<dbReference type="Pfam" id="PF25137">
    <property type="entry name" value="ADH_Fe_C"/>
    <property type="match status" value="1"/>
</dbReference>
<dbReference type="InterPro" id="IPR056798">
    <property type="entry name" value="ADH_Fe_C"/>
</dbReference>
<keyword evidence="6" id="KW-1185">Reference proteome</keyword>
<dbReference type="InterPro" id="IPR039697">
    <property type="entry name" value="Alcohol_dehydrogenase_Fe"/>
</dbReference>
<dbReference type="AlphaFoldDB" id="A0A1M6PF07"/>
<gene>
    <name evidence="5" type="ORF">SAMN02745123_00544</name>
</gene>
<dbReference type="FunFam" id="1.20.1090.10:FF:000001">
    <property type="entry name" value="Aldehyde-alcohol dehydrogenase"/>
    <property type="match status" value="1"/>
</dbReference>
<evidence type="ECO:0000313" key="5">
    <source>
        <dbReference type="EMBL" id="SHK06490.1"/>
    </source>
</evidence>
<dbReference type="GO" id="GO:0046872">
    <property type="term" value="F:metal ion binding"/>
    <property type="evidence" value="ECO:0007669"/>
    <property type="project" value="InterPro"/>
</dbReference>
<feature type="domain" description="Fe-containing alcohol dehydrogenase-like C-terminal" evidence="4">
    <location>
        <begin position="188"/>
        <end position="380"/>
    </location>
</feature>
<evidence type="ECO:0000256" key="2">
    <source>
        <dbReference type="ARBA" id="ARBA00023002"/>
    </source>
</evidence>
<dbReference type="EMBL" id="FRAR01000006">
    <property type="protein sequence ID" value="SHK06490.1"/>
    <property type="molecule type" value="Genomic_DNA"/>
</dbReference>
<dbReference type="Gene3D" id="1.20.1090.10">
    <property type="entry name" value="Dehydroquinate synthase-like - alpha domain"/>
    <property type="match status" value="1"/>
</dbReference>
<name>A0A1M6PF07_9FIRM</name>
<evidence type="ECO:0000256" key="1">
    <source>
        <dbReference type="ARBA" id="ARBA00007358"/>
    </source>
</evidence>
<dbReference type="OrthoDB" id="5445534at2"/>
<dbReference type="Proteomes" id="UP000183997">
    <property type="component" value="Unassembled WGS sequence"/>
</dbReference>
<dbReference type="Pfam" id="PF00465">
    <property type="entry name" value="Fe-ADH"/>
    <property type="match status" value="1"/>
</dbReference>
<evidence type="ECO:0000313" key="6">
    <source>
        <dbReference type="Proteomes" id="UP000183997"/>
    </source>
</evidence>
<dbReference type="FunFam" id="3.40.50.1970:FF:000003">
    <property type="entry name" value="Alcohol dehydrogenase, iron-containing"/>
    <property type="match status" value="1"/>
</dbReference>
<protein>
    <submittedName>
        <fullName evidence="5">1,3-propanediol dehydrogenase</fullName>
    </submittedName>
</protein>
<dbReference type="STRING" id="1121421.SAMN02745123_00544"/>
<proteinExistence type="inferred from homology"/>
<dbReference type="GO" id="GO:0004022">
    <property type="term" value="F:alcohol dehydrogenase (NAD+) activity"/>
    <property type="evidence" value="ECO:0007669"/>
    <property type="project" value="UniProtKB-ARBA"/>
</dbReference>
<evidence type="ECO:0000259" key="3">
    <source>
        <dbReference type="Pfam" id="PF00465"/>
    </source>
</evidence>
<evidence type="ECO:0000259" key="4">
    <source>
        <dbReference type="Pfam" id="PF25137"/>
    </source>
</evidence>
<organism evidence="5 6">
    <name type="scientific">Desulforamulus aeronauticus DSM 10349</name>
    <dbReference type="NCBI Taxonomy" id="1121421"/>
    <lineage>
        <taxon>Bacteria</taxon>
        <taxon>Bacillati</taxon>
        <taxon>Bacillota</taxon>
        <taxon>Clostridia</taxon>
        <taxon>Eubacteriales</taxon>
        <taxon>Peptococcaceae</taxon>
        <taxon>Desulforamulus</taxon>
    </lineage>
</organism>
<dbReference type="SUPFAM" id="SSF56796">
    <property type="entry name" value="Dehydroquinate synthase-like"/>
    <property type="match status" value="1"/>
</dbReference>
<dbReference type="PANTHER" id="PTHR11496:SF102">
    <property type="entry name" value="ALCOHOL DEHYDROGENASE 4"/>
    <property type="match status" value="1"/>
</dbReference>
<accession>A0A1M6PF07</accession>
<dbReference type="RefSeq" id="WP_072910745.1">
    <property type="nucleotide sequence ID" value="NZ_FRAR01000006.1"/>
</dbReference>
<reference evidence="6" key="1">
    <citation type="submission" date="2016-11" db="EMBL/GenBank/DDBJ databases">
        <authorList>
            <person name="Varghese N."/>
            <person name="Submissions S."/>
        </authorList>
    </citation>
    <scope>NUCLEOTIDE SEQUENCE [LARGE SCALE GENOMIC DNA]</scope>
    <source>
        <strain evidence="6">DSM 10349</strain>
    </source>
</reference>
<keyword evidence="2" id="KW-0560">Oxidoreductase</keyword>